<organism evidence="1 2">
    <name type="scientific">Nonomuraea antimicrobica</name>
    <dbReference type="NCBI Taxonomy" id="561173"/>
    <lineage>
        <taxon>Bacteria</taxon>
        <taxon>Bacillati</taxon>
        <taxon>Actinomycetota</taxon>
        <taxon>Actinomycetes</taxon>
        <taxon>Streptosporangiales</taxon>
        <taxon>Streptosporangiaceae</taxon>
        <taxon>Nonomuraea</taxon>
    </lineage>
</organism>
<name>A0ABP7E5Q7_9ACTN</name>
<dbReference type="Proteomes" id="UP001500902">
    <property type="component" value="Unassembled WGS sequence"/>
</dbReference>
<comment type="caution">
    <text evidence="1">The sequence shown here is derived from an EMBL/GenBank/DDBJ whole genome shotgun (WGS) entry which is preliminary data.</text>
</comment>
<protein>
    <submittedName>
        <fullName evidence="1">Uncharacterized protein</fullName>
    </submittedName>
</protein>
<keyword evidence="2" id="KW-1185">Reference proteome</keyword>
<reference evidence="2" key="1">
    <citation type="journal article" date="2019" name="Int. J. Syst. Evol. Microbiol.">
        <title>The Global Catalogue of Microorganisms (GCM) 10K type strain sequencing project: providing services to taxonomists for standard genome sequencing and annotation.</title>
        <authorList>
            <consortium name="The Broad Institute Genomics Platform"/>
            <consortium name="The Broad Institute Genome Sequencing Center for Infectious Disease"/>
            <person name="Wu L."/>
            <person name="Ma J."/>
        </authorList>
    </citation>
    <scope>NUCLEOTIDE SEQUENCE [LARGE SCALE GENOMIC DNA]</scope>
    <source>
        <strain evidence="2">JCM 16904</strain>
    </source>
</reference>
<evidence type="ECO:0000313" key="1">
    <source>
        <dbReference type="EMBL" id="GAA3714138.1"/>
    </source>
</evidence>
<evidence type="ECO:0000313" key="2">
    <source>
        <dbReference type="Proteomes" id="UP001500902"/>
    </source>
</evidence>
<gene>
    <name evidence="1" type="ORF">GCM10022224_094690</name>
</gene>
<proteinExistence type="predicted"/>
<dbReference type="EMBL" id="BAAAZP010000224">
    <property type="protein sequence ID" value="GAA3714138.1"/>
    <property type="molecule type" value="Genomic_DNA"/>
</dbReference>
<sequence>MAAAWPSCVKASRTKLNNSGWSDPKWQVSVSNRCARGIKYAIVRDRQSDFGYVAVASGKSHGRNIGKYSFGHSASEPDGVKIYYRGTRYTKRF</sequence>
<accession>A0ABP7E5Q7</accession>